<keyword evidence="2" id="KW-0540">Nuclease</keyword>
<organism evidence="12 13">
    <name type="scientific">Puccinia sorghi</name>
    <dbReference type="NCBI Taxonomy" id="27349"/>
    <lineage>
        <taxon>Eukaryota</taxon>
        <taxon>Fungi</taxon>
        <taxon>Dikarya</taxon>
        <taxon>Basidiomycota</taxon>
        <taxon>Pucciniomycotina</taxon>
        <taxon>Pucciniomycetes</taxon>
        <taxon>Pucciniales</taxon>
        <taxon>Pucciniaceae</taxon>
        <taxon>Puccinia</taxon>
    </lineage>
</organism>
<keyword evidence="9" id="KW-0239">DNA-directed DNA polymerase</keyword>
<dbReference type="GO" id="GO:0004519">
    <property type="term" value="F:endonuclease activity"/>
    <property type="evidence" value="ECO:0007669"/>
    <property type="project" value="UniProtKB-KW"/>
</dbReference>
<dbReference type="PANTHER" id="PTHR42648:SF11">
    <property type="entry name" value="TRANSPOSON TY4-P GAG-POL POLYPROTEIN"/>
    <property type="match status" value="1"/>
</dbReference>
<dbReference type="PANTHER" id="PTHR42648">
    <property type="entry name" value="TRANSPOSASE, PUTATIVE-RELATED"/>
    <property type="match status" value="1"/>
</dbReference>
<dbReference type="EMBL" id="LAVV01014409">
    <property type="protein sequence ID" value="KNZ44782.1"/>
    <property type="molecule type" value="Genomic_DNA"/>
</dbReference>
<sequence length="162" mass="18719">VCSSLVLYCRLSACLLMHPHSSISKIPAATPGEYWGEAVSTAIFLENITPMKSIKWDNPYNHWFGRHFNKSRLKLFRCLCYVKIPHQLQDRKFADTSKKALFVGYQLGAHNWRVLLPGGKRHINLILSLPLNFKRLKHQFHHPALHPLKRPRPSSNISRTTN</sequence>
<protein>
    <recommendedName>
        <fullName evidence="11">Retroviral polymerase SH3-like domain-containing protein</fullName>
    </recommendedName>
</protein>
<dbReference type="Proteomes" id="UP000037035">
    <property type="component" value="Unassembled WGS sequence"/>
</dbReference>
<keyword evidence="9" id="KW-0808">Transferase</keyword>
<dbReference type="Pfam" id="PF25597">
    <property type="entry name" value="SH3_retrovirus"/>
    <property type="match status" value="1"/>
</dbReference>
<evidence type="ECO:0000313" key="12">
    <source>
        <dbReference type="EMBL" id="KNZ44782.1"/>
    </source>
</evidence>
<keyword evidence="10" id="KW-0233">DNA recombination</keyword>
<feature type="domain" description="Retroviral polymerase SH3-like" evidence="11">
    <location>
        <begin position="78"/>
        <end position="121"/>
    </location>
</feature>
<reference evidence="12 13" key="1">
    <citation type="submission" date="2015-08" db="EMBL/GenBank/DDBJ databases">
        <title>Next Generation Sequencing and Analysis of the Genome of Puccinia sorghi L Schw, the Causal Agent of Maize Common Rust.</title>
        <authorList>
            <person name="Rochi L."/>
            <person name="Burguener G."/>
            <person name="Darino M."/>
            <person name="Turjanski A."/>
            <person name="Kreff E."/>
            <person name="Dieguez M.J."/>
            <person name="Sacco F."/>
        </authorList>
    </citation>
    <scope>NUCLEOTIDE SEQUENCE [LARGE SCALE GENOMIC DNA]</scope>
    <source>
        <strain evidence="12 13">RO10H11247</strain>
    </source>
</reference>
<proteinExistence type="predicted"/>
<evidence type="ECO:0000256" key="4">
    <source>
        <dbReference type="ARBA" id="ARBA00022759"/>
    </source>
</evidence>
<dbReference type="GO" id="GO:0015074">
    <property type="term" value="P:DNA integration"/>
    <property type="evidence" value="ECO:0007669"/>
    <property type="project" value="UniProtKB-KW"/>
</dbReference>
<keyword evidence="5" id="KW-0378">Hydrolase</keyword>
<dbReference type="VEuPathDB" id="FungiDB:VP01_8824g1"/>
<comment type="caution">
    <text evidence="12">The sequence shown here is derived from an EMBL/GenBank/DDBJ whole genome shotgun (WGS) entry which is preliminary data.</text>
</comment>
<keyword evidence="1" id="KW-0548">Nucleotidyltransferase</keyword>
<evidence type="ECO:0000256" key="6">
    <source>
        <dbReference type="ARBA" id="ARBA00022842"/>
    </source>
</evidence>
<evidence type="ECO:0000313" key="13">
    <source>
        <dbReference type="Proteomes" id="UP000037035"/>
    </source>
</evidence>
<keyword evidence="4" id="KW-0255">Endonuclease</keyword>
<gene>
    <name evidence="12" type="ORF">VP01_8824g1</name>
</gene>
<evidence type="ECO:0000259" key="11">
    <source>
        <dbReference type="Pfam" id="PF25597"/>
    </source>
</evidence>
<evidence type="ECO:0000256" key="1">
    <source>
        <dbReference type="ARBA" id="ARBA00022695"/>
    </source>
</evidence>
<keyword evidence="6" id="KW-0460">Magnesium</keyword>
<dbReference type="OrthoDB" id="2802215at2759"/>
<keyword evidence="3" id="KW-0479">Metal-binding</keyword>
<evidence type="ECO:0000256" key="9">
    <source>
        <dbReference type="ARBA" id="ARBA00022932"/>
    </source>
</evidence>
<keyword evidence="8" id="KW-0695">RNA-directed DNA polymerase</keyword>
<feature type="non-terminal residue" evidence="12">
    <location>
        <position position="1"/>
    </location>
</feature>
<accession>A0A0L6U919</accession>
<dbReference type="GO" id="GO:0006310">
    <property type="term" value="P:DNA recombination"/>
    <property type="evidence" value="ECO:0007669"/>
    <property type="project" value="UniProtKB-KW"/>
</dbReference>
<dbReference type="GO" id="GO:0003887">
    <property type="term" value="F:DNA-directed DNA polymerase activity"/>
    <property type="evidence" value="ECO:0007669"/>
    <property type="project" value="UniProtKB-KW"/>
</dbReference>
<evidence type="ECO:0000256" key="7">
    <source>
        <dbReference type="ARBA" id="ARBA00022908"/>
    </source>
</evidence>
<evidence type="ECO:0000256" key="3">
    <source>
        <dbReference type="ARBA" id="ARBA00022723"/>
    </source>
</evidence>
<keyword evidence="13" id="KW-1185">Reference proteome</keyword>
<dbReference type="InterPro" id="IPR039537">
    <property type="entry name" value="Retrotran_Ty1/copia-like"/>
</dbReference>
<dbReference type="GO" id="GO:0016787">
    <property type="term" value="F:hydrolase activity"/>
    <property type="evidence" value="ECO:0007669"/>
    <property type="project" value="UniProtKB-KW"/>
</dbReference>
<dbReference type="InterPro" id="IPR057670">
    <property type="entry name" value="SH3_retrovirus"/>
</dbReference>
<evidence type="ECO:0000256" key="2">
    <source>
        <dbReference type="ARBA" id="ARBA00022722"/>
    </source>
</evidence>
<dbReference type="GO" id="GO:0003964">
    <property type="term" value="F:RNA-directed DNA polymerase activity"/>
    <property type="evidence" value="ECO:0007669"/>
    <property type="project" value="UniProtKB-KW"/>
</dbReference>
<keyword evidence="7" id="KW-0229">DNA integration</keyword>
<dbReference type="GO" id="GO:0046872">
    <property type="term" value="F:metal ion binding"/>
    <property type="evidence" value="ECO:0007669"/>
    <property type="project" value="UniProtKB-KW"/>
</dbReference>
<evidence type="ECO:0000256" key="5">
    <source>
        <dbReference type="ARBA" id="ARBA00022801"/>
    </source>
</evidence>
<evidence type="ECO:0000256" key="8">
    <source>
        <dbReference type="ARBA" id="ARBA00022918"/>
    </source>
</evidence>
<evidence type="ECO:0000256" key="10">
    <source>
        <dbReference type="ARBA" id="ARBA00023172"/>
    </source>
</evidence>
<name>A0A0L6U919_9BASI</name>
<dbReference type="AlphaFoldDB" id="A0A0L6U919"/>